<evidence type="ECO:0000256" key="4">
    <source>
        <dbReference type="ARBA" id="ARBA00012266"/>
    </source>
</evidence>
<evidence type="ECO:0000256" key="5">
    <source>
        <dbReference type="ARBA" id="ARBA00020653"/>
    </source>
</evidence>
<keyword evidence="12" id="KW-0460">Magnesium</keyword>
<accession>A0A0F7KSC1</accession>
<evidence type="ECO:0000313" key="14">
    <source>
        <dbReference type="Proteomes" id="UP000034392"/>
    </source>
</evidence>
<dbReference type="Gene3D" id="3.60.120.10">
    <property type="entry name" value="Anthranilate synthase"/>
    <property type="match status" value="1"/>
</dbReference>
<comment type="catalytic activity">
    <reaction evidence="11 12">
        <text>chorismate + L-glutamine = anthranilate + pyruvate + L-glutamate + H(+)</text>
        <dbReference type="Rhea" id="RHEA:21732"/>
        <dbReference type="ChEBI" id="CHEBI:15361"/>
        <dbReference type="ChEBI" id="CHEBI:15378"/>
        <dbReference type="ChEBI" id="CHEBI:16567"/>
        <dbReference type="ChEBI" id="CHEBI:29748"/>
        <dbReference type="ChEBI" id="CHEBI:29985"/>
        <dbReference type="ChEBI" id="CHEBI:58359"/>
        <dbReference type="EC" id="4.1.3.27"/>
    </reaction>
</comment>
<keyword evidence="9 12" id="KW-0456">Lyase</keyword>
<evidence type="ECO:0000256" key="3">
    <source>
        <dbReference type="ARBA" id="ARBA00011575"/>
    </source>
</evidence>
<evidence type="ECO:0000256" key="6">
    <source>
        <dbReference type="ARBA" id="ARBA00022605"/>
    </source>
</evidence>
<dbReference type="InterPro" id="IPR015890">
    <property type="entry name" value="Chorismate_C"/>
</dbReference>
<dbReference type="GO" id="GO:0004049">
    <property type="term" value="F:anthranilate synthase activity"/>
    <property type="evidence" value="ECO:0007669"/>
    <property type="project" value="UniProtKB-EC"/>
</dbReference>
<dbReference type="EC" id="4.1.3.27" evidence="4 12"/>
<dbReference type="NCBIfam" id="TIGR00564">
    <property type="entry name" value="trpE_most"/>
    <property type="match status" value="1"/>
</dbReference>
<dbReference type="PANTHER" id="PTHR11236:SF9">
    <property type="entry name" value="ANTHRANILATE SYNTHASE COMPONENT 1"/>
    <property type="match status" value="1"/>
</dbReference>
<evidence type="ECO:0000256" key="2">
    <source>
        <dbReference type="ARBA" id="ARBA00009562"/>
    </source>
</evidence>
<dbReference type="Proteomes" id="UP000034392">
    <property type="component" value="Chromosome"/>
</dbReference>
<protein>
    <recommendedName>
        <fullName evidence="5 12">Anthranilate synthase component 1</fullName>
        <ecNumber evidence="4 12">4.1.3.27</ecNumber>
    </recommendedName>
</protein>
<dbReference type="SUPFAM" id="SSF56322">
    <property type="entry name" value="ADC synthase"/>
    <property type="match status" value="1"/>
</dbReference>
<dbReference type="OrthoDB" id="9803598at2"/>
<dbReference type="KEGG" id="aay:WYH_00599"/>
<evidence type="ECO:0000256" key="9">
    <source>
        <dbReference type="ARBA" id="ARBA00023239"/>
    </source>
</evidence>
<dbReference type="PANTHER" id="PTHR11236">
    <property type="entry name" value="AMINOBENZOATE/ANTHRANILATE SYNTHASE"/>
    <property type="match status" value="1"/>
</dbReference>
<dbReference type="STRING" id="1267766.WYH_00599"/>
<keyword evidence="6 12" id="KW-0028">Amino-acid biosynthesis</keyword>
<evidence type="ECO:0000256" key="12">
    <source>
        <dbReference type="RuleBase" id="RU364045"/>
    </source>
</evidence>
<evidence type="ECO:0000256" key="10">
    <source>
        <dbReference type="ARBA" id="ARBA00025634"/>
    </source>
</evidence>
<dbReference type="AlphaFoldDB" id="A0A0F7KSC1"/>
<dbReference type="EMBL" id="CP011452">
    <property type="protein sequence ID" value="AKH41655.1"/>
    <property type="molecule type" value="Genomic_DNA"/>
</dbReference>
<dbReference type="Pfam" id="PF00425">
    <property type="entry name" value="Chorismate_bind"/>
    <property type="match status" value="1"/>
</dbReference>
<keyword evidence="7 12" id="KW-0822">Tryptophan biosynthesis</keyword>
<keyword evidence="14" id="KW-1185">Reference proteome</keyword>
<keyword evidence="8 12" id="KW-0057">Aromatic amino acid biosynthesis</keyword>
<name>A0A0F7KSC1_9SPHN</name>
<dbReference type="PRINTS" id="PR00095">
    <property type="entry name" value="ANTSNTHASEI"/>
</dbReference>
<dbReference type="Pfam" id="PF04715">
    <property type="entry name" value="Anth_synt_I_N"/>
    <property type="match status" value="1"/>
</dbReference>
<proteinExistence type="inferred from homology"/>
<dbReference type="RefSeq" id="WP_046902646.1">
    <property type="nucleotide sequence ID" value="NZ_CP011452.2"/>
</dbReference>
<keyword evidence="12" id="KW-0479">Metal-binding</keyword>
<sequence>MLENVPKARELLESGRPALVWRKVVADTETPIGAALKLIEPGRGDFLLESVEGGEVRGRYSLLGIDPDLVFRATGSSCEVNRNWRRDRDDFQPLRGDSLSELRALVDSCRIDVPDALPEALACLVGYFGYETIGLVEKLPRAPQNELALPDMLFVRPTLIFIFDSLSDELFCIAPLWPGDLHTEHALERAGERIDEALRRIDQRVPAPAPATDLPEMALNPVMEESDYADMVLRAKEYITAGDIFQVVLAQRFTCPFPLPPIALYRALRRVNPSPFLYFLDLPGFAVVGSSPEILVRVRRGEVTIRPIAGTRPRGKDAAEDRANEESLLADPKECAEHLMLLDLGRNDVGRVAAANSVEVTDSFTIERYSHVMHIVSNVVGKLAPDKDALDAMFAGFPAGTVSGAPKVRACQIIAELEPETRGPYAGGVGYFAPDGSVDSCIVLRTAVVKDGTMHVQAGAGIVADSDPAYEAAECRHKASALVAAAREAVRVAEEPGFGQ</sequence>
<dbReference type="GO" id="GO:0000162">
    <property type="term" value="P:L-tryptophan biosynthetic process"/>
    <property type="evidence" value="ECO:0007669"/>
    <property type="project" value="UniProtKB-UniPathway"/>
</dbReference>
<evidence type="ECO:0000256" key="1">
    <source>
        <dbReference type="ARBA" id="ARBA00004873"/>
    </source>
</evidence>
<comment type="cofactor">
    <cofactor evidence="12">
        <name>Mg(2+)</name>
        <dbReference type="ChEBI" id="CHEBI:18420"/>
    </cofactor>
</comment>
<evidence type="ECO:0000256" key="7">
    <source>
        <dbReference type="ARBA" id="ARBA00022822"/>
    </source>
</evidence>
<comment type="pathway">
    <text evidence="1 12">Amino-acid biosynthesis; L-tryptophan biosynthesis; L-tryptophan from chorismate: step 1/5.</text>
</comment>
<evidence type="ECO:0000256" key="8">
    <source>
        <dbReference type="ARBA" id="ARBA00023141"/>
    </source>
</evidence>
<organism evidence="13 14">
    <name type="scientific">Croceibacterium atlanticum</name>
    <dbReference type="NCBI Taxonomy" id="1267766"/>
    <lineage>
        <taxon>Bacteria</taxon>
        <taxon>Pseudomonadati</taxon>
        <taxon>Pseudomonadota</taxon>
        <taxon>Alphaproteobacteria</taxon>
        <taxon>Sphingomonadales</taxon>
        <taxon>Erythrobacteraceae</taxon>
        <taxon>Croceibacterium</taxon>
    </lineage>
</organism>
<dbReference type="InterPro" id="IPR019999">
    <property type="entry name" value="Anth_synth_I-like"/>
</dbReference>
<reference evidence="13" key="1">
    <citation type="submission" date="2015-05" db="EMBL/GenBank/DDBJ databases">
        <title>The complete genome of Altererythrobacter atlanticus strain 26DY36.</title>
        <authorList>
            <person name="Wu Y.-H."/>
            <person name="Cheng H."/>
            <person name="Wu X.-W."/>
        </authorList>
    </citation>
    <scope>NUCLEOTIDE SEQUENCE [LARGE SCALE GENOMIC DNA]</scope>
    <source>
        <strain evidence="13">26DY36</strain>
    </source>
</reference>
<dbReference type="InterPro" id="IPR005801">
    <property type="entry name" value="ADC_synthase"/>
</dbReference>
<evidence type="ECO:0000256" key="11">
    <source>
        <dbReference type="ARBA" id="ARBA00047683"/>
    </source>
</evidence>
<dbReference type="PATRIC" id="fig|1267766.3.peg.605"/>
<evidence type="ECO:0000313" key="13">
    <source>
        <dbReference type="EMBL" id="AKH41655.1"/>
    </source>
</evidence>
<gene>
    <name evidence="12 13" type="primary">trpE</name>
    <name evidence="13" type="ORF">WYH_00599</name>
</gene>
<dbReference type="GO" id="GO:0046872">
    <property type="term" value="F:metal ion binding"/>
    <property type="evidence" value="ECO:0007669"/>
    <property type="project" value="UniProtKB-KW"/>
</dbReference>
<comment type="subunit">
    <text evidence="3 12">Heterotetramer consisting of two non-identical subunits: a beta subunit (TrpG) and a large alpha subunit (TrpE).</text>
</comment>
<dbReference type="UniPathway" id="UPA00035">
    <property type="reaction ID" value="UER00040"/>
</dbReference>
<dbReference type="InterPro" id="IPR005256">
    <property type="entry name" value="Anth_synth_I_PabB"/>
</dbReference>
<dbReference type="InterPro" id="IPR006805">
    <property type="entry name" value="Anth_synth_I_N"/>
</dbReference>
<comment type="function">
    <text evidence="10 12">Part of a heterotetrameric complex that catalyzes the two-step biosynthesis of anthranilate, an intermediate in the biosynthesis of L-tryptophan. In the first step, the glutamine-binding beta subunit (TrpG) of anthranilate synthase (AS) provides the glutamine amidotransferase activity which generates ammonia as a substrate that, along with chorismate, is used in the second step, catalyzed by the large alpha subunit of AS (TrpE) to produce anthranilate. In the absence of TrpG, TrpE can synthesize anthranilate directly from chorismate and high concentrations of ammonia.</text>
</comment>
<comment type="similarity">
    <text evidence="2 12">Belongs to the anthranilate synthase component I family.</text>
</comment>